<evidence type="ECO:0000313" key="2">
    <source>
        <dbReference type="EMBL" id="MXU89741.1"/>
    </source>
</evidence>
<feature type="chain" id="PRO_5025633717" evidence="1">
    <location>
        <begin position="26"/>
        <end position="110"/>
    </location>
</feature>
<name>A0A6B0UJI1_IXORI</name>
<dbReference type="EMBL" id="GIFC01007658">
    <property type="protein sequence ID" value="MXU89741.1"/>
    <property type="molecule type" value="Transcribed_RNA"/>
</dbReference>
<evidence type="ECO:0000256" key="1">
    <source>
        <dbReference type="SAM" id="SignalP"/>
    </source>
</evidence>
<keyword evidence="1" id="KW-0732">Signal</keyword>
<proteinExistence type="predicted"/>
<dbReference type="AlphaFoldDB" id="A0A6B0UJI1"/>
<reference evidence="2" key="1">
    <citation type="submission" date="2019-12" db="EMBL/GenBank/DDBJ databases">
        <title>An insight into the sialome of adult female Ixodes ricinus ticks feeding for 6 days.</title>
        <authorList>
            <person name="Perner J."/>
            <person name="Ribeiro J.M.C."/>
        </authorList>
    </citation>
    <scope>NUCLEOTIDE SEQUENCE</scope>
    <source>
        <strain evidence="2">Semi-engorged</strain>
        <tissue evidence="2">Salivary glands</tissue>
    </source>
</reference>
<organism evidence="2">
    <name type="scientific">Ixodes ricinus</name>
    <name type="common">Common tick</name>
    <name type="synonym">Acarus ricinus</name>
    <dbReference type="NCBI Taxonomy" id="34613"/>
    <lineage>
        <taxon>Eukaryota</taxon>
        <taxon>Metazoa</taxon>
        <taxon>Ecdysozoa</taxon>
        <taxon>Arthropoda</taxon>
        <taxon>Chelicerata</taxon>
        <taxon>Arachnida</taxon>
        <taxon>Acari</taxon>
        <taxon>Parasitiformes</taxon>
        <taxon>Ixodida</taxon>
        <taxon>Ixodoidea</taxon>
        <taxon>Ixodidae</taxon>
        <taxon>Ixodinae</taxon>
        <taxon>Ixodes</taxon>
    </lineage>
</organism>
<sequence>MQLSMMQRRMPQALSMFRLIWSANSLGLNCCVPRMACFDESRTCRRLTYPNLIWSEPASRAWTVHLASLHELFLSSLASTAPRWVSSFWRQSMPPEKRGSHSFRAFTLTN</sequence>
<accession>A0A6B0UJI1</accession>
<protein>
    <submittedName>
        <fullName evidence="2">Putative secreted protein</fullName>
    </submittedName>
</protein>
<feature type="signal peptide" evidence="1">
    <location>
        <begin position="1"/>
        <end position="25"/>
    </location>
</feature>